<comment type="caution">
    <text evidence="1">The sequence shown here is derived from an EMBL/GenBank/DDBJ whole genome shotgun (WGS) entry which is preliminary data.</text>
</comment>
<gene>
    <name evidence="1" type="ORF">HID58_060162</name>
</gene>
<accession>A0ABQ7ZUY7</accession>
<dbReference type="Proteomes" id="UP000824890">
    <property type="component" value="Unassembled WGS sequence"/>
</dbReference>
<sequence length="128" mass="14003">MAQPSLVKWCVTCQTRPSREWVPKREERCSDRIVRSIDHGNIGRAITANITAALVKIVDQALTILSNRTSNLDTKAKIGKANILPALIDTCLSGTHGAVVTLMDPSKNVTERGKRKAMSTLELLHKAS</sequence>
<dbReference type="EMBL" id="JAGKQM010000014">
    <property type="protein sequence ID" value="KAH0884066.1"/>
    <property type="molecule type" value="Genomic_DNA"/>
</dbReference>
<name>A0ABQ7ZUY7_BRANA</name>
<protein>
    <submittedName>
        <fullName evidence="1">Uncharacterized protein</fullName>
    </submittedName>
</protein>
<organism evidence="1 2">
    <name type="scientific">Brassica napus</name>
    <name type="common">Rape</name>
    <dbReference type="NCBI Taxonomy" id="3708"/>
    <lineage>
        <taxon>Eukaryota</taxon>
        <taxon>Viridiplantae</taxon>
        <taxon>Streptophyta</taxon>
        <taxon>Embryophyta</taxon>
        <taxon>Tracheophyta</taxon>
        <taxon>Spermatophyta</taxon>
        <taxon>Magnoliopsida</taxon>
        <taxon>eudicotyledons</taxon>
        <taxon>Gunneridae</taxon>
        <taxon>Pentapetalae</taxon>
        <taxon>rosids</taxon>
        <taxon>malvids</taxon>
        <taxon>Brassicales</taxon>
        <taxon>Brassicaceae</taxon>
        <taxon>Brassiceae</taxon>
        <taxon>Brassica</taxon>
    </lineage>
</organism>
<evidence type="ECO:0000313" key="2">
    <source>
        <dbReference type="Proteomes" id="UP000824890"/>
    </source>
</evidence>
<feature type="non-terminal residue" evidence="1">
    <location>
        <position position="128"/>
    </location>
</feature>
<keyword evidence="2" id="KW-1185">Reference proteome</keyword>
<proteinExistence type="predicted"/>
<evidence type="ECO:0000313" key="1">
    <source>
        <dbReference type="EMBL" id="KAH0884066.1"/>
    </source>
</evidence>
<reference evidence="1 2" key="1">
    <citation type="submission" date="2021-05" db="EMBL/GenBank/DDBJ databases">
        <title>Genome Assembly of Synthetic Allotetraploid Brassica napus Reveals Homoeologous Exchanges between Subgenomes.</title>
        <authorList>
            <person name="Davis J.T."/>
        </authorList>
    </citation>
    <scope>NUCLEOTIDE SEQUENCE [LARGE SCALE GENOMIC DNA]</scope>
    <source>
        <strain evidence="2">cv. Da-Ae</strain>
        <tissue evidence="1">Seedling</tissue>
    </source>
</reference>